<dbReference type="AlphaFoldDB" id="A0A8X6LDN4"/>
<gene>
    <name evidence="1" type="ORF">TNCT_107261</name>
</gene>
<reference evidence="1" key="1">
    <citation type="submission" date="2020-07" db="EMBL/GenBank/DDBJ databases">
        <title>Multicomponent nature underlies the extraordinary mechanical properties of spider dragline silk.</title>
        <authorList>
            <person name="Kono N."/>
            <person name="Nakamura H."/>
            <person name="Mori M."/>
            <person name="Yoshida Y."/>
            <person name="Ohtoshi R."/>
            <person name="Malay A.D."/>
            <person name="Moran D.A.P."/>
            <person name="Tomita M."/>
            <person name="Numata K."/>
            <person name="Arakawa K."/>
        </authorList>
    </citation>
    <scope>NUCLEOTIDE SEQUENCE</scope>
</reference>
<proteinExistence type="predicted"/>
<evidence type="ECO:0000313" key="2">
    <source>
        <dbReference type="Proteomes" id="UP000887116"/>
    </source>
</evidence>
<protein>
    <submittedName>
        <fullName evidence="1">Uncharacterized protein</fullName>
    </submittedName>
</protein>
<dbReference type="Proteomes" id="UP000887116">
    <property type="component" value="Unassembled WGS sequence"/>
</dbReference>
<name>A0A8X6LDN4_TRICU</name>
<accession>A0A8X6LDN4</accession>
<evidence type="ECO:0000313" key="1">
    <source>
        <dbReference type="EMBL" id="GFR04597.1"/>
    </source>
</evidence>
<comment type="caution">
    <text evidence="1">The sequence shown here is derived from an EMBL/GenBank/DDBJ whole genome shotgun (WGS) entry which is preliminary data.</text>
</comment>
<dbReference type="EMBL" id="BMAO01015835">
    <property type="protein sequence ID" value="GFR04597.1"/>
    <property type="molecule type" value="Genomic_DNA"/>
</dbReference>
<sequence length="91" mass="10016">MENSTPTPEYISRIKESEGGFMGSHYREEVNLQIAFSPLPSPAGNSCCHHPFPNGCHQDNGMCPSKNSSCLLCLREGTAGKRGKKEYILNE</sequence>
<keyword evidence="2" id="KW-1185">Reference proteome</keyword>
<organism evidence="1 2">
    <name type="scientific">Trichonephila clavata</name>
    <name type="common">Joro spider</name>
    <name type="synonym">Nephila clavata</name>
    <dbReference type="NCBI Taxonomy" id="2740835"/>
    <lineage>
        <taxon>Eukaryota</taxon>
        <taxon>Metazoa</taxon>
        <taxon>Ecdysozoa</taxon>
        <taxon>Arthropoda</taxon>
        <taxon>Chelicerata</taxon>
        <taxon>Arachnida</taxon>
        <taxon>Araneae</taxon>
        <taxon>Araneomorphae</taxon>
        <taxon>Entelegynae</taxon>
        <taxon>Araneoidea</taxon>
        <taxon>Nephilidae</taxon>
        <taxon>Trichonephila</taxon>
    </lineage>
</organism>